<evidence type="ECO:0000259" key="1">
    <source>
        <dbReference type="Pfam" id="PF05117"/>
    </source>
</evidence>
<dbReference type="Pfam" id="PF05117">
    <property type="entry name" value="DUF695"/>
    <property type="match status" value="1"/>
</dbReference>
<dbReference type="RefSeq" id="WP_058305288.1">
    <property type="nucleotide sequence ID" value="NZ_CABKVG010000006.1"/>
</dbReference>
<organism evidence="2 3">
    <name type="scientific">Vitreoscilla massiliensis</name>
    <dbReference type="NCBI Taxonomy" id="1689272"/>
    <lineage>
        <taxon>Bacteria</taxon>
        <taxon>Pseudomonadati</taxon>
        <taxon>Pseudomonadota</taxon>
        <taxon>Betaproteobacteria</taxon>
        <taxon>Neisseriales</taxon>
        <taxon>Neisseriaceae</taxon>
        <taxon>Vitreoscilla</taxon>
    </lineage>
</organism>
<accession>A0ABY4E6M9</accession>
<evidence type="ECO:0000313" key="2">
    <source>
        <dbReference type="EMBL" id="UOO90934.1"/>
    </source>
</evidence>
<gene>
    <name evidence="2" type="ORF">LVJ82_08220</name>
</gene>
<feature type="domain" description="DUF695" evidence="1">
    <location>
        <begin position="243"/>
        <end position="359"/>
    </location>
</feature>
<sequence length="373" mass="42289">MGFLQKLLGRDQAIVVNNVVNDKDTFWAWFQAQSPHFHQAVLQQEEIESVFFDPLSAWLDRMHEGIYFLAGEAEAGVAELVFTADGVYKNFAFIEDLVAAAPDIAGWRFVALKPACHLEGFGINMAGRTYSADTLHFYPRENSAYPHVVDIAIVHSDATATENELSSGVYVYMDNLLGEWVSVTHIDKLDILSPREATQALRPMAELAAYLASKHQAWQQAYGDVYYNSDQDEFASFEGETDNGQLIVGIIDSTLLAWPHKPSHPWMLTLHIAYDGSGLNGMPSKHIYQQMEAFEEAVVAALPEHEGYLNLGRETGDDMRLVYIACKHFVEATRALERLMPQYSQEMDISYDLFQDKYWLSLQRFERMAHEDD</sequence>
<proteinExistence type="predicted"/>
<reference evidence="2 3" key="1">
    <citation type="journal article" date="2022" name="Res Sq">
        <title>Evolution of multicellular longitudinally dividing oral cavity symbionts (Neisseriaceae).</title>
        <authorList>
            <person name="Nyongesa S."/>
            <person name="Weber P."/>
            <person name="Bernet E."/>
            <person name="Pullido F."/>
            <person name="Nieckarz M."/>
            <person name="Delaby M."/>
            <person name="Nieves C."/>
            <person name="Viehboeck T."/>
            <person name="Krause N."/>
            <person name="Rivera-Millot A."/>
            <person name="Nakamura A."/>
            <person name="Vischer N."/>
            <person name="VanNieuwenhze M."/>
            <person name="Brun Y."/>
            <person name="Cava F."/>
            <person name="Bulgheresi S."/>
            <person name="Veyrier F."/>
        </authorList>
    </citation>
    <scope>NUCLEOTIDE SEQUENCE [LARGE SCALE GENOMIC DNA]</scope>
    <source>
        <strain evidence="2 3">SN4</strain>
    </source>
</reference>
<dbReference type="EMBL" id="CP091511">
    <property type="protein sequence ID" value="UOO90934.1"/>
    <property type="molecule type" value="Genomic_DNA"/>
</dbReference>
<dbReference type="Proteomes" id="UP000832011">
    <property type="component" value="Chromosome"/>
</dbReference>
<protein>
    <submittedName>
        <fullName evidence="2">DUF695 domain-containing protein</fullName>
    </submittedName>
</protein>
<evidence type="ECO:0000313" key="3">
    <source>
        <dbReference type="Proteomes" id="UP000832011"/>
    </source>
</evidence>
<keyword evidence="3" id="KW-1185">Reference proteome</keyword>
<name>A0ABY4E6M9_9NEIS</name>
<dbReference type="InterPro" id="IPR016097">
    <property type="entry name" value="DUF695"/>
</dbReference>